<dbReference type="PANTHER" id="PTHR10566">
    <property type="entry name" value="CHAPERONE-ACTIVITY OF BC1 COMPLEX CABC1 -RELATED"/>
    <property type="match status" value="1"/>
</dbReference>
<dbReference type="Gene3D" id="1.10.510.10">
    <property type="entry name" value="Transferase(Phosphotransferase) domain 1"/>
    <property type="match status" value="1"/>
</dbReference>
<dbReference type="OrthoDB" id="9795390at2"/>
<dbReference type="UniPathway" id="UPA00232"/>
<comment type="pathway">
    <text evidence="1">Cofactor biosynthesis; ubiquinone biosynthesis [regulation].</text>
</comment>
<dbReference type="Pfam" id="PF03109">
    <property type="entry name" value="ABC1"/>
    <property type="match status" value="1"/>
</dbReference>
<dbReference type="EMBL" id="AQPH01000049">
    <property type="protein sequence ID" value="EPY01175.1"/>
    <property type="molecule type" value="Genomic_DNA"/>
</dbReference>
<evidence type="ECO:0000256" key="9">
    <source>
        <dbReference type="ARBA" id="ARBA00022777"/>
    </source>
</evidence>
<evidence type="ECO:0000313" key="15">
    <source>
        <dbReference type="Proteomes" id="UP000015350"/>
    </source>
</evidence>
<dbReference type="PANTHER" id="PTHR10566:SF113">
    <property type="entry name" value="PROTEIN ACTIVITY OF BC1 COMPLEX KINASE 7, CHLOROPLASTIC"/>
    <property type="match status" value="1"/>
</dbReference>
<evidence type="ECO:0000256" key="11">
    <source>
        <dbReference type="ARBA" id="ARBA00022989"/>
    </source>
</evidence>
<evidence type="ECO:0000256" key="1">
    <source>
        <dbReference type="ARBA" id="ARBA00005020"/>
    </source>
</evidence>
<evidence type="ECO:0000256" key="8">
    <source>
        <dbReference type="ARBA" id="ARBA00022741"/>
    </source>
</evidence>
<feature type="domain" description="Protein kinase" evidence="13">
    <location>
        <begin position="131"/>
        <end position="466"/>
    </location>
</feature>
<dbReference type="InterPro" id="IPR004147">
    <property type="entry name" value="ABC1_dom"/>
</dbReference>
<keyword evidence="10" id="KW-0067">ATP-binding</keyword>
<dbReference type="GO" id="GO:0006744">
    <property type="term" value="P:ubiquinone biosynthetic process"/>
    <property type="evidence" value="ECO:0007669"/>
    <property type="project" value="UniProtKB-UniPathway"/>
</dbReference>
<evidence type="ECO:0000256" key="4">
    <source>
        <dbReference type="ARBA" id="ARBA00022519"/>
    </source>
</evidence>
<evidence type="ECO:0000259" key="13">
    <source>
        <dbReference type="PROSITE" id="PS50011"/>
    </source>
</evidence>
<dbReference type="InterPro" id="IPR010232">
    <property type="entry name" value="UbiB"/>
</dbReference>
<keyword evidence="9 14" id="KW-0418">Kinase</keyword>
<reference evidence="14 15" key="1">
    <citation type="submission" date="2013-04" db="EMBL/GenBank/DDBJ databases">
        <authorList>
            <person name="Kuznetsov B."/>
            <person name="Ivanovsky R."/>
        </authorList>
    </citation>
    <scope>NUCLEOTIDE SEQUENCE [LARGE SCALE GENOMIC DNA]</scope>
    <source>
        <strain evidence="14 15">MGU-K5</strain>
    </source>
</reference>
<comment type="caution">
    <text evidence="14">The sequence shown here is derived from an EMBL/GenBank/DDBJ whole genome shotgun (WGS) entry which is preliminary data.</text>
</comment>
<dbReference type="Proteomes" id="UP000015350">
    <property type="component" value="Unassembled WGS sequence"/>
</dbReference>
<dbReference type="InterPro" id="IPR045308">
    <property type="entry name" value="UbiB_bact"/>
</dbReference>
<evidence type="ECO:0000256" key="12">
    <source>
        <dbReference type="ARBA" id="ARBA00023136"/>
    </source>
</evidence>
<dbReference type="InterPro" id="IPR011009">
    <property type="entry name" value="Kinase-like_dom_sf"/>
</dbReference>
<dbReference type="RefSeq" id="WP_021132754.1">
    <property type="nucleotide sequence ID" value="NZ_AQPH01000049.1"/>
</dbReference>
<dbReference type="SUPFAM" id="SSF56112">
    <property type="entry name" value="Protein kinase-like (PK-like)"/>
    <property type="match status" value="1"/>
</dbReference>
<dbReference type="NCBIfam" id="TIGR01982">
    <property type="entry name" value="UbiB"/>
    <property type="match status" value="1"/>
</dbReference>
<comment type="similarity">
    <text evidence="2">Belongs to the protein kinase superfamily. ADCK protein kinase family.</text>
</comment>
<keyword evidence="3" id="KW-1003">Cell membrane</keyword>
<protein>
    <submittedName>
        <fullName evidence="14">Protein kinase</fullName>
    </submittedName>
</protein>
<dbReference type="PROSITE" id="PS50011">
    <property type="entry name" value="PROTEIN_KINASE_DOM"/>
    <property type="match status" value="1"/>
</dbReference>
<name>S9TRL5_MAGFU</name>
<dbReference type="STRING" id="1316936.K678_12227"/>
<dbReference type="eggNOG" id="COG0661">
    <property type="taxonomic scope" value="Bacteria"/>
</dbReference>
<accession>S9TRL5</accession>
<evidence type="ECO:0000256" key="6">
    <source>
        <dbReference type="ARBA" id="ARBA00022688"/>
    </source>
</evidence>
<evidence type="ECO:0000256" key="10">
    <source>
        <dbReference type="ARBA" id="ARBA00022840"/>
    </source>
</evidence>
<keyword evidence="5" id="KW-0808">Transferase</keyword>
<sequence length="522" mass="58306">MIRAGRNLHRLVSIARVLARHDALFLIEEAFPLARLLSWPLKVRLIPRSRRRRKAEAGLRPGQRLTAALTELGPSFIKLGQALSTRADLLGEQMAADLSGLQDQLPPFPAAEARRIIEEELGAPISSLYSSFDDVPVAAASIAQVHFAVTLDGREVAVKVLRPGVDAKFRRDIELLTWLAEGAERTVPRLRRLKPLETVKTFEDSIALEMDLRFEAAAAAELAENFQDDDSFRVPQVDWLRTARRVMTLERVHGIPVDERDLLLRAGHDPIEILGKAARAFFHQVFRDGFFHADMHPGNLFVDADGNLVAVDFGIMGRVDKPTRRFLGEMLLGFLSGDYRKVAEVHFAAGYVPADQSIDAFTQACRSIAEPILGRPMQEISIARLLGQLFQITETFEMETQPQLLLLQKSMLVAEGVGRNLDSNVNMWLLAQPLIEDWMRAHLGPEARVREAVGTVLTSIERLPRLLQEAERTQAMMSGQGLRLHPDTVRAIFGDQRRRRPLVSLLPWAIAAALAVALVMKP</sequence>
<dbReference type="GO" id="GO:0005524">
    <property type="term" value="F:ATP binding"/>
    <property type="evidence" value="ECO:0007669"/>
    <property type="project" value="UniProtKB-KW"/>
</dbReference>
<evidence type="ECO:0000256" key="2">
    <source>
        <dbReference type="ARBA" id="ARBA00009670"/>
    </source>
</evidence>
<evidence type="ECO:0000313" key="14">
    <source>
        <dbReference type="EMBL" id="EPY01175.1"/>
    </source>
</evidence>
<evidence type="ECO:0000256" key="7">
    <source>
        <dbReference type="ARBA" id="ARBA00022692"/>
    </source>
</evidence>
<dbReference type="CDD" id="cd13972">
    <property type="entry name" value="UbiB"/>
    <property type="match status" value="1"/>
</dbReference>
<gene>
    <name evidence="14" type="ORF">K678_12227</name>
</gene>
<dbReference type="GO" id="GO:0004672">
    <property type="term" value="F:protein kinase activity"/>
    <property type="evidence" value="ECO:0007669"/>
    <property type="project" value="InterPro"/>
</dbReference>
<keyword evidence="12" id="KW-0472">Membrane</keyword>
<dbReference type="AlphaFoldDB" id="S9TRL5"/>
<evidence type="ECO:0000256" key="5">
    <source>
        <dbReference type="ARBA" id="ARBA00022679"/>
    </source>
</evidence>
<dbReference type="PATRIC" id="fig|1316936.3.peg.2440"/>
<proteinExistence type="inferred from homology"/>
<dbReference type="InterPro" id="IPR050154">
    <property type="entry name" value="UbiB_kinase"/>
</dbReference>
<keyword evidence="7" id="KW-0812">Transmembrane</keyword>
<keyword evidence="6" id="KW-0831">Ubiquinone biosynthesis</keyword>
<keyword evidence="11" id="KW-1133">Transmembrane helix</keyword>
<keyword evidence="8" id="KW-0547">Nucleotide-binding</keyword>
<keyword evidence="4" id="KW-0997">Cell inner membrane</keyword>
<dbReference type="InterPro" id="IPR000719">
    <property type="entry name" value="Prot_kinase_dom"/>
</dbReference>
<evidence type="ECO:0000256" key="3">
    <source>
        <dbReference type="ARBA" id="ARBA00022475"/>
    </source>
</evidence>
<organism evidence="14 15">
    <name type="scientific">Magnetospirillum fulvum MGU-K5</name>
    <dbReference type="NCBI Taxonomy" id="1316936"/>
    <lineage>
        <taxon>Bacteria</taxon>
        <taxon>Pseudomonadati</taxon>
        <taxon>Pseudomonadota</taxon>
        <taxon>Alphaproteobacteria</taxon>
        <taxon>Rhodospirillales</taxon>
        <taxon>Rhodospirillaceae</taxon>
        <taxon>Magnetospirillum</taxon>
    </lineage>
</organism>